<evidence type="ECO:0000256" key="1">
    <source>
        <dbReference type="ARBA" id="ARBA00022741"/>
    </source>
</evidence>
<reference evidence="4 5" key="1">
    <citation type="submission" date="2023-11" db="EMBL/GenBank/DDBJ databases">
        <title>Halocaridina rubra genome assembly.</title>
        <authorList>
            <person name="Smith C."/>
        </authorList>
    </citation>
    <scope>NUCLEOTIDE SEQUENCE [LARGE SCALE GENOMIC DNA]</scope>
    <source>
        <strain evidence="4">EP-1</strain>
        <tissue evidence="4">Whole</tissue>
    </source>
</reference>
<organism evidence="4 5">
    <name type="scientific">Halocaridina rubra</name>
    <name type="common">Hawaiian red shrimp</name>
    <dbReference type="NCBI Taxonomy" id="373956"/>
    <lineage>
        <taxon>Eukaryota</taxon>
        <taxon>Metazoa</taxon>
        <taxon>Ecdysozoa</taxon>
        <taxon>Arthropoda</taxon>
        <taxon>Crustacea</taxon>
        <taxon>Multicrustacea</taxon>
        <taxon>Malacostraca</taxon>
        <taxon>Eumalacostraca</taxon>
        <taxon>Eucarida</taxon>
        <taxon>Decapoda</taxon>
        <taxon>Pleocyemata</taxon>
        <taxon>Caridea</taxon>
        <taxon>Atyoidea</taxon>
        <taxon>Atyidae</taxon>
        <taxon>Halocaridina</taxon>
    </lineage>
</organism>
<dbReference type="PROSITE" id="PS50011">
    <property type="entry name" value="PROTEIN_KINASE_DOM"/>
    <property type="match status" value="1"/>
</dbReference>
<dbReference type="SMART" id="SM00220">
    <property type="entry name" value="S_TKc"/>
    <property type="match status" value="1"/>
</dbReference>
<dbReference type="AlphaFoldDB" id="A0AAN8XUY7"/>
<accession>A0AAN8XUY7</accession>
<feature type="domain" description="Protein kinase" evidence="3">
    <location>
        <begin position="7"/>
        <end position="261"/>
    </location>
</feature>
<dbReference type="GO" id="GO:0035556">
    <property type="term" value="P:intracellular signal transduction"/>
    <property type="evidence" value="ECO:0007669"/>
    <property type="project" value="TreeGrafter"/>
</dbReference>
<dbReference type="InterPro" id="IPR008271">
    <property type="entry name" value="Ser/Thr_kinase_AS"/>
</dbReference>
<dbReference type="GO" id="GO:0005524">
    <property type="term" value="F:ATP binding"/>
    <property type="evidence" value="ECO:0007669"/>
    <property type="project" value="UniProtKB-KW"/>
</dbReference>
<evidence type="ECO:0000313" key="5">
    <source>
        <dbReference type="Proteomes" id="UP001381693"/>
    </source>
</evidence>
<evidence type="ECO:0000256" key="2">
    <source>
        <dbReference type="ARBA" id="ARBA00022840"/>
    </source>
</evidence>
<dbReference type="GO" id="GO:0005737">
    <property type="term" value="C:cytoplasm"/>
    <property type="evidence" value="ECO:0007669"/>
    <property type="project" value="TreeGrafter"/>
</dbReference>
<dbReference type="PANTHER" id="PTHR24346:SF30">
    <property type="entry name" value="MATERNAL EMBRYONIC LEUCINE ZIPPER KINASE"/>
    <property type="match status" value="1"/>
</dbReference>
<gene>
    <name evidence="4" type="ORF">SK128_003623</name>
</gene>
<keyword evidence="5" id="KW-1185">Reference proteome</keyword>
<dbReference type="GO" id="GO:0004674">
    <property type="term" value="F:protein serine/threonine kinase activity"/>
    <property type="evidence" value="ECO:0007669"/>
    <property type="project" value="TreeGrafter"/>
</dbReference>
<dbReference type="EMBL" id="JAXCGZ010001987">
    <property type="protein sequence ID" value="KAK7084770.1"/>
    <property type="molecule type" value="Genomic_DNA"/>
</dbReference>
<comment type="caution">
    <text evidence="4">The sequence shown here is derived from an EMBL/GenBank/DDBJ whole genome shotgun (WGS) entry which is preliminary data.</text>
</comment>
<dbReference type="CDD" id="cd14014">
    <property type="entry name" value="STKc_PknB_like"/>
    <property type="match status" value="1"/>
</dbReference>
<dbReference type="PROSITE" id="PS00108">
    <property type="entry name" value="PROTEIN_KINASE_ST"/>
    <property type="match status" value="1"/>
</dbReference>
<evidence type="ECO:0000259" key="3">
    <source>
        <dbReference type="PROSITE" id="PS50011"/>
    </source>
</evidence>
<name>A0AAN8XUY7_HALRR</name>
<sequence length="408" mass="45271">MVLVGHYNFGVVLGRGRFGWVSRATHQVVGQNVAIKHQPWAVGDVTCGGNTVAMLEVVRTPEELYVCLEYLGDTTLAVLVSQHFKEKNIGLDEMATSCIFRQVAAGLHYLHGEGILHRDVKPENVMVIPSQHIDIPVAKLIDLGLAAAWDPLYPPNTSESRVGTVAFMAPELTSPSCCYGPEIDVFSLGATLYYTLTGELPFTEYKRYGKRGTTALFGLQIHHEEALDLLTTQAALLIRNMLRTDPKLRWGLSKILIYDWVLQEYCSEISFSPPPPLIDTCDVFEKGILSSIIGKDYFSVDNDVDQSSCLLEGLINVKSHIHQLNMSFSNSSIGSITRQRIQSSCSESSICSDQDIGVNMECVDRVSVLLKKDYDHILEHLDKEPWGPVGGIYNLLLHAELVRCTSRS</sequence>
<dbReference type="Proteomes" id="UP001381693">
    <property type="component" value="Unassembled WGS sequence"/>
</dbReference>
<protein>
    <recommendedName>
        <fullName evidence="3">Protein kinase domain-containing protein</fullName>
    </recommendedName>
</protein>
<dbReference type="SUPFAM" id="SSF56112">
    <property type="entry name" value="Protein kinase-like (PK-like)"/>
    <property type="match status" value="1"/>
</dbReference>
<dbReference type="Gene3D" id="1.10.510.10">
    <property type="entry name" value="Transferase(Phosphotransferase) domain 1"/>
    <property type="match status" value="1"/>
</dbReference>
<keyword evidence="1" id="KW-0547">Nucleotide-binding</keyword>
<dbReference type="InterPro" id="IPR000719">
    <property type="entry name" value="Prot_kinase_dom"/>
</dbReference>
<keyword evidence="2" id="KW-0067">ATP-binding</keyword>
<proteinExistence type="predicted"/>
<dbReference type="InterPro" id="IPR011009">
    <property type="entry name" value="Kinase-like_dom_sf"/>
</dbReference>
<evidence type="ECO:0000313" key="4">
    <source>
        <dbReference type="EMBL" id="KAK7084770.1"/>
    </source>
</evidence>
<dbReference type="Pfam" id="PF00069">
    <property type="entry name" value="Pkinase"/>
    <property type="match status" value="1"/>
</dbReference>
<dbReference type="PANTHER" id="PTHR24346">
    <property type="entry name" value="MAP/MICROTUBULE AFFINITY-REGULATING KINASE"/>
    <property type="match status" value="1"/>
</dbReference>